<evidence type="ECO:0000313" key="5">
    <source>
        <dbReference type="EMBL" id="RDU24682.1"/>
    </source>
</evidence>
<dbReference type="Gene3D" id="2.60.120.10">
    <property type="entry name" value="Jelly Rolls"/>
    <property type="match status" value="1"/>
</dbReference>
<sequence length="145" mass="16928">MLAESSIFSMFKHYLDTFVAYRPSEVLLLTKTDLLKLFELDNAILLNYLEYISNSTLTSKSKIAILSLDSIREKISGYLLHEYKMNGSQIITLPFSKKEWAEFINVSRTSLSRELRYMQQEGIISFQKRTIEMKDLDKLEKILSL</sequence>
<dbReference type="AlphaFoldDB" id="A0A371AYV4"/>
<dbReference type="Pfam" id="PF13545">
    <property type="entry name" value="HTH_Crp_2"/>
    <property type="match status" value="1"/>
</dbReference>
<dbReference type="OrthoDB" id="9774616at2"/>
<feature type="domain" description="HTH crp-type" evidence="4">
    <location>
        <begin position="69"/>
        <end position="137"/>
    </location>
</feature>
<reference evidence="5 6" key="1">
    <citation type="submission" date="2018-07" db="EMBL/GenBank/DDBJ databases">
        <title>Anaerosacharophilus polymeroproducens gen. nov. sp. nov., an anaerobic bacterium isolated from salt field.</title>
        <authorList>
            <person name="Kim W."/>
            <person name="Yang S.-H."/>
            <person name="Oh J."/>
            <person name="Lee J.-H."/>
            <person name="Kwon K.K."/>
        </authorList>
    </citation>
    <scope>NUCLEOTIDE SEQUENCE [LARGE SCALE GENOMIC DNA]</scope>
    <source>
        <strain evidence="5 6">MCWD5</strain>
    </source>
</reference>
<dbReference type="PROSITE" id="PS51063">
    <property type="entry name" value="HTH_CRP_2"/>
    <property type="match status" value="1"/>
</dbReference>
<keyword evidence="6" id="KW-1185">Reference proteome</keyword>
<dbReference type="InterPro" id="IPR012318">
    <property type="entry name" value="HTH_CRP"/>
</dbReference>
<dbReference type="GO" id="GO:0003677">
    <property type="term" value="F:DNA binding"/>
    <property type="evidence" value="ECO:0007669"/>
    <property type="project" value="UniProtKB-KW"/>
</dbReference>
<evidence type="ECO:0000256" key="3">
    <source>
        <dbReference type="ARBA" id="ARBA00023163"/>
    </source>
</evidence>
<evidence type="ECO:0000259" key="4">
    <source>
        <dbReference type="PROSITE" id="PS51063"/>
    </source>
</evidence>
<dbReference type="EMBL" id="QRCT01000012">
    <property type="protein sequence ID" value="RDU24682.1"/>
    <property type="molecule type" value="Genomic_DNA"/>
</dbReference>
<dbReference type="InterPro" id="IPR036390">
    <property type="entry name" value="WH_DNA-bd_sf"/>
</dbReference>
<evidence type="ECO:0000313" key="6">
    <source>
        <dbReference type="Proteomes" id="UP000255036"/>
    </source>
</evidence>
<dbReference type="SUPFAM" id="SSF46785">
    <property type="entry name" value="Winged helix' DNA-binding domain"/>
    <property type="match status" value="1"/>
</dbReference>
<organism evidence="5 6">
    <name type="scientific">Anaerosacchariphilus polymeriproducens</name>
    <dbReference type="NCBI Taxonomy" id="1812858"/>
    <lineage>
        <taxon>Bacteria</taxon>
        <taxon>Bacillati</taxon>
        <taxon>Bacillota</taxon>
        <taxon>Clostridia</taxon>
        <taxon>Lachnospirales</taxon>
        <taxon>Lachnospiraceae</taxon>
        <taxon>Anaerosacchariphilus</taxon>
    </lineage>
</organism>
<dbReference type="SMART" id="SM00419">
    <property type="entry name" value="HTH_CRP"/>
    <property type="match status" value="1"/>
</dbReference>
<evidence type="ECO:0000256" key="1">
    <source>
        <dbReference type="ARBA" id="ARBA00023015"/>
    </source>
</evidence>
<keyword evidence="1" id="KW-0805">Transcription regulation</keyword>
<keyword evidence="3" id="KW-0804">Transcription</keyword>
<accession>A0A371AYV4</accession>
<comment type="caution">
    <text evidence="5">The sequence shown here is derived from an EMBL/GenBank/DDBJ whole genome shotgun (WGS) entry which is preliminary data.</text>
</comment>
<gene>
    <name evidence="5" type="ORF">DWV06_04230</name>
</gene>
<dbReference type="SUPFAM" id="SSF51206">
    <property type="entry name" value="cAMP-binding domain-like"/>
    <property type="match status" value="1"/>
</dbReference>
<dbReference type="GO" id="GO:0006355">
    <property type="term" value="P:regulation of DNA-templated transcription"/>
    <property type="evidence" value="ECO:0007669"/>
    <property type="project" value="InterPro"/>
</dbReference>
<dbReference type="Proteomes" id="UP000255036">
    <property type="component" value="Unassembled WGS sequence"/>
</dbReference>
<evidence type="ECO:0000256" key="2">
    <source>
        <dbReference type="ARBA" id="ARBA00023125"/>
    </source>
</evidence>
<name>A0A371AYV4_9FIRM</name>
<dbReference type="InterPro" id="IPR014710">
    <property type="entry name" value="RmlC-like_jellyroll"/>
</dbReference>
<dbReference type="InterPro" id="IPR018490">
    <property type="entry name" value="cNMP-bd_dom_sf"/>
</dbReference>
<proteinExistence type="predicted"/>
<keyword evidence="2" id="KW-0238">DNA-binding</keyword>
<protein>
    <submittedName>
        <fullName evidence="5">Crp/Fnr family transcriptional regulator</fullName>
    </submittedName>
</protein>
<dbReference type="RefSeq" id="WP_115480914.1">
    <property type="nucleotide sequence ID" value="NZ_QRCT01000012.1"/>
</dbReference>